<dbReference type="PANTHER" id="PTHR44083">
    <property type="entry name" value="TOPLESS-RELATED PROTEIN 1-RELATED"/>
    <property type="match status" value="1"/>
</dbReference>
<feature type="region of interest" description="Disordered" evidence="1">
    <location>
        <begin position="116"/>
        <end position="154"/>
    </location>
</feature>
<evidence type="ECO:0000256" key="1">
    <source>
        <dbReference type="SAM" id="MobiDB-lite"/>
    </source>
</evidence>
<evidence type="ECO:0000313" key="3">
    <source>
        <dbReference type="Proteomes" id="UP000006882"/>
    </source>
</evidence>
<dbReference type="PANTHER" id="PTHR44083:SF35">
    <property type="entry name" value="TOPLESS-RELATED PROTEIN 4-LIKE ISOFORM X1"/>
    <property type="match status" value="1"/>
</dbReference>
<accession>M5W904</accession>
<keyword evidence="3" id="KW-1185">Reference proteome</keyword>
<reference evidence="2 3" key="1">
    <citation type="journal article" date="2013" name="Nat. Genet.">
        <title>The high-quality draft genome of peach (Prunus persica) identifies unique patterns of genetic diversity, domestication and genome evolution.</title>
        <authorList>
            <consortium name="International Peach Genome Initiative"/>
            <person name="Verde I."/>
            <person name="Abbott A.G."/>
            <person name="Scalabrin S."/>
            <person name="Jung S."/>
            <person name="Shu S."/>
            <person name="Marroni F."/>
            <person name="Zhebentyayeva T."/>
            <person name="Dettori M.T."/>
            <person name="Grimwood J."/>
            <person name="Cattonaro F."/>
            <person name="Zuccolo A."/>
            <person name="Rossini L."/>
            <person name="Jenkins J."/>
            <person name="Vendramin E."/>
            <person name="Meisel L.A."/>
            <person name="Decroocq V."/>
            <person name="Sosinski B."/>
            <person name="Prochnik S."/>
            <person name="Mitros T."/>
            <person name="Policriti A."/>
            <person name="Cipriani G."/>
            <person name="Dondini L."/>
            <person name="Ficklin S."/>
            <person name="Goodstein D.M."/>
            <person name="Xuan P."/>
            <person name="Del Fabbro C."/>
            <person name="Aramini V."/>
            <person name="Copetti D."/>
            <person name="Gonzalez S."/>
            <person name="Horner D.S."/>
            <person name="Falchi R."/>
            <person name="Lucas S."/>
            <person name="Mica E."/>
            <person name="Maldonado J."/>
            <person name="Lazzari B."/>
            <person name="Bielenberg D."/>
            <person name="Pirona R."/>
            <person name="Miculan M."/>
            <person name="Barakat A."/>
            <person name="Testolin R."/>
            <person name="Stella A."/>
            <person name="Tartarini S."/>
            <person name="Tonutti P."/>
            <person name="Arus P."/>
            <person name="Orellana A."/>
            <person name="Wells C."/>
            <person name="Main D."/>
            <person name="Vizzotto G."/>
            <person name="Silva H."/>
            <person name="Salamini F."/>
            <person name="Schmutz J."/>
            <person name="Morgante M."/>
            <person name="Rokhsar D.S."/>
        </authorList>
    </citation>
    <scope>NUCLEOTIDE SEQUENCE [LARGE SCALE GENOMIC DNA]</scope>
    <source>
        <strain evidence="3">cv. Nemared</strain>
    </source>
</reference>
<dbReference type="GO" id="GO:0006355">
    <property type="term" value="P:regulation of DNA-templated transcription"/>
    <property type="evidence" value="ECO:0007669"/>
    <property type="project" value="InterPro"/>
</dbReference>
<dbReference type="Gramene" id="ONH98012">
    <property type="protein sequence ID" value="ONH98012"/>
    <property type="gene ID" value="PRUPE_7G223200"/>
</dbReference>
<dbReference type="EMBL" id="CM007657">
    <property type="protein sequence ID" value="ONH98012.1"/>
    <property type="molecule type" value="Genomic_DNA"/>
</dbReference>
<dbReference type="Proteomes" id="UP000006882">
    <property type="component" value="Chromosome G7"/>
</dbReference>
<name>M5W904_PRUPE</name>
<gene>
    <name evidence="2" type="ORF">PRUPE_7G223200</name>
</gene>
<evidence type="ECO:0000313" key="2">
    <source>
        <dbReference type="EMBL" id="ONH98012.1"/>
    </source>
</evidence>
<dbReference type="eggNOG" id="KOG0266">
    <property type="taxonomic scope" value="Eukaryota"/>
</dbReference>
<dbReference type="AlphaFoldDB" id="M5W904"/>
<sequence>MVYAQYIMILMHVKSADQLQMPKERLMANIVCLEHGWEKQASKFLQIPSGRDAAPLADTLSLWVPREASGPITHATHSCDSQSIYVSFEDGSVGVLTASTLRLRCRILPTAYLPPNPSLRPLESEGRWGTSPPTENGAGPSTTSGAAGSDQPQR</sequence>
<protein>
    <submittedName>
        <fullName evidence="2">Uncharacterized protein</fullName>
    </submittedName>
</protein>
<organism evidence="2 3">
    <name type="scientific">Prunus persica</name>
    <name type="common">Peach</name>
    <name type="synonym">Amygdalus persica</name>
    <dbReference type="NCBI Taxonomy" id="3760"/>
    <lineage>
        <taxon>Eukaryota</taxon>
        <taxon>Viridiplantae</taxon>
        <taxon>Streptophyta</taxon>
        <taxon>Embryophyta</taxon>
        <taxon>Tracheophyta</taxon>
        <taxon>Spermatophyta</taxon>
        <taxon>Magnoliopsida</taxon>
        <taxon>eudicotyledons</taxon>
        <taxon>Gunneridae</taxon>
        <taxon>Pentapetalae</taxon>
        <taxon>rosids</taxon>
        <taxon>fabids</taxon>
        <taxon>Rosales</taxon>
        <taxon>Rosaceae</taxon>
        <taxon>Amygdaloideae</taxon>
        <taxon>Amygdaleae</taxon>
        <taxon>Prunus</taxon>
    </lineage>
</organism>
<dbReference type="HOGENOM" id="CLU_1707309_0_0_1"/>
<proteinExistence type="predicted"/>
<feature type="compositionally biased region" description="Low complexity" evidence="1">
    <location>
        <begin position="137"/>
        <end position="154"/>
    </location>
</feature>
<dbReference type="InterPro" id="IPR027728">
    <property type="entry name" value="Topless_fam"/>
</dbReference>
<dbReference type="STRING" id="3760.M5W904"/>